<dbReference type="GO" id="GO:0003677">
    <property type="term" value="F:DNA binding"/>
    <property type="evidence" value="ECO:0007669"/>
    <property type="project" value="UniProtKB-KW"/>
</dbReference>
<dbReference type="GO" id="GO:0003700">
    <property type="term" value="F:DNA-binding transcription factor activity"/>
    <property type="evidence" value="ECO:0007669"/>
    <property type="project" value="InterPro"/>
</dbReference>
<dbReference type="PRINTS" id="PR00035">
    <property type="entry name" value="HTHGNTR"/>
</dbReference>
<comment type="caution">
    <text evidence="5">The sequence shown here is derived from an EMBL/GenBank/DDBJ whole genome shotgun (WGS) entry which is preliminary data.</text>
</comment>
<dbReference type="EMBL" id="JAODNV010000010">
    <property type="protein sequence ID" value="MCT8990679.1"/>
    <property type="molecule type" value="Genomic_DNA"/>
</dbReference>
<gene>
    <name evidence="5" type="ORF">NYR54_10300</name>
</gene>
<dbReference type="SUPFAM" id="SSF46785">
    <property type="entry name" value="Winged helix' DNA-binding domain"/>
    <property type="match status" value="1"/>
</dbReference>
<dbReference type="CDD" id="cd07377">
    <property type="entry name" value="WHTH_GntR"/>
    <property type="match status" value="1"/>
</dbReference>
<dbReference type="Proteomes" id="UP001149009">
    <property type="component" value="Unassembled WGS sequence"/>
</dbReference>
<evidence type="ECO:0000259" key="4">
    <source>
        <dbReference type="PROSITE" id="PS50949"/>
    </source>
</evidence>
<dbReference type="PROSITE" id="PS50949">
    <property type="entry name" value="HTH_GNTR"/>
    <property type="match status" value="1"/>
</dbReference>
<accession>A0A9X3B032</accession>
<organism evidence="5 6">
    <name type="scientific">Chelativorans petroleitrophicus</name>
    <dbReference type="NCBI Taxonomy" id="2975484"/>
    <lineage>
        <taxon>Bacteria</taxon>
        <taxon>Pseudomonadati</taxon>
        <taxon>Pseudomonadota</taxon>
        <taxon>Alphaproteobacteria</taxon>
        <taxon>Hyphomicrobiales</taxon>
        <taxon>Phyllobacteriaceae</taxon>
        <taxon>Chelativorans</taxon>
    </lineage>
</organism>
<dbReference type="Pfam" id="PF07729">
    <property type="entry name" value="FCD"/>
    <property type="match status" value="1"/>
</dbReference>
<dbReference type="SMART" id="SM00895">
    <property type="entry name" value="FCD"/>
    <property type="match status" value="1"/>
</dbReference>
<dbReference type="Gene3D" id="1.10.10.10">
    <property type="entry name" value="Winged helix-like DNA-binding domain superfamily/Winged helix DNA-binding domain"/>
    <property type="match status" value="1"/>
</dbReference>
<evidence type="ECO:0000313" key="5">
    <source>
        <dbReference type="EMBL" id="MCT8990679.1"/>
    </source>
</evidence>
<evidence type="ECO:0000256" key="3">
    <source>
        <dbReference type="ARBA" id="ARBA00023163"/>
    </source>
</evidence>
<dbReference type="InterPro" id="IPR036390">
    <property type="entry name" value="WH_DNA-bd_sf"/>
</dbReference>
<dbReference type="RefSeq" id="WP_261515558.1">
    <property type="nucleotide sequence ID" value="NZ_JAODNV010000010.1"/>
</dbReference>
<feature type="domain" description="HTH gntR-type" evidence="4">
    <location>
        <begin position="16"/>
        <end position="84"/>
    </location>
</feature>
<keyword evidence="3" id="KW-0804">Transcription</keyword>
<dbReference type="PANTHER" id="PTHR43537:SF5">
    <property type="entry name" value="UXU OPERON TRANSCRIPTIONAL REGULATOR"/>
    <property type="match status" value="1"/>
</dbReference>
<keyword evidence="6" id="KW-1185">Reference proteome</keyword>
<sequence>MSNSNVSATFRPVAVPRLYVVVARQIANYIRDTPLEPGAQLPPERDLAQQLQVSRTTVREAMIALETMGIVEVLVGDGTYVRARLASGTLPWDREGDPGPGPHEQFRMRMLVECAAAEDAARNITPEELARLRELVAAMEADIDGPTAEMNRQAFHDVIAVASRNSIFVDTIRDLWRLRGGAMWKKIAARVVQPEHHVLALAHRKEILAALEKHDPDAAAAGMRRLLDRIRQRYFDDISD</sequence>
<dbReference type="Pfam" id="PF00392">
    <property type="entry name" value="GntR"/>
    <property type="match status" value="1"/>
</dbReference>
<evidence type="ECO:0000256" key="2">
    <source>
        <dbReference type="ARBA" id="ARBA00023125"/>
    </source>
</evidence>
<evidence type="ECO:0000313" key="6">
    <source>
        <dbReference type="Proteomes" id="UP001149009"/>
    </source>
</evidence>
<reference evidence="5" key="1">
    <citation type="submission" date="2022-08" db="EMBL/GenBank/DDBJ databases">
        <title>Chelativorans sichuanense sp. nov., a paraffin oil-degrading bacterium isolated from a mixture of oil-based drill cuttings and paddy soil.</title>
        <authorList>
            <person name="Yu J."/>
            <person name="Liu H."/>
            <person name="Chen Q."/>
        </authorList>
    </citation>
    <scope>NUCLEOTIDE SEQUENCE</scope>
    <source>
        <strain evidence="5">SCAU 2101</strain>
    </source>
</reference>
<dbReference type="InterPro" id="IPR036388">
    <property type="entry name" value="WH-like_DNA-bd_sf"/>
</dbReference>
<keyword evidence="1" id="KW-0805">Transcription regulation</keyword>
<dbReference type="SMART" id="SM00345">
    <property type="entry name" value="HTH_GNTR"/>
    <property type="match status" value="1"/>
</dbReference>
<name>A0A9X3B032_9HYPH</name>
<dbReference type="AlphaFoldDB" id="A0A9X3B032"/>
<protein>
    <submittedName>
        <fullName evidence="5">FadR family transcriptional regulator</fullName>
    </submittedName>
</protein>
<dbReference type="InterPro" id="IPR008920">
    <property type="entry name" value="TF_FadR/GntR_C"/>
</dbReference>
<keyword evidence="2" id="KW-0238">DNA-binding</keyword>
<dbReference type="SUPFAM" id="SSF48008">
    <property type="entry name" value="GntR ligand-binding domain-like"/>
    <property type="match status" value="1"/>
</dbReference>
<dbReference type="PANTHER" id="PTHR43537">
    <property type="entry name" value="TRANSCRIPTIONAL REGULATOR, GNTR FAMILY"/>
    <property type="match status" value="1"/>
</dbReference>
<dbReference type="Gene3D" id="1.20.120.530">
    <property type="entry name" value="GntR ligand-binding domain-like"/>
    <property type="match status" value="1"/>
</dbReference>
<evidence type="ECO:0000256" key="1">
    <source>
        <dbReference type="ARBA" id="ARBA00023015"/>
    </source>
</evidence>
<proteinExistence type="predicted"/>
<dbReference type="InterPro" id="IPR011711">
    <property type="entry name" value="GntR_C"/>
</dbReference>
<dbReference type="InterPro" id="IPR000524">
    <property type="entry name" value="Tscrpt_reg_HTH_GntR"/>
</dbReference>